<keyword evidence="1" id="KW-1133">Transmembrane helix</keyword>
<name>A0AAN5CWM3_9BILA</name>
<protein>
    <submittedName>
        <fullName evidence="2">Uncharacterized protein</fullName>
    </submittedName>
</protein>
<dbReference type="Proteomes" id="UP001328107">
    <property type="component" value="Unassembled WGS sequence"/>
</dbReference>
<dbReference type="EMBL" id="BTRK01000005">
    <property type="protein sequence ID" value="GMR51670.1"/>
    <property type="molecule type" value="Genomic_DNA"/>
</dbReference>
<proteinExistence type="predicted"/>
<dbReference type="AlphaFoldDB" id="A0AAN5CWM3"/>
<feature type="non-terminal residue" evidence="2">
    <location>
        <position position="75"/>
    </location>
</feature>
<accession>A0AAN5CWM3</accession>
<evidence type="ECO:0000256" key="1">
    <source>
        <dbReference type="SAM" id="Phobius"/>
    </source>
</evidence>
<reference evidence="3" key="1">
    <citation type="submission" date="2022-10" db="EMBL/GenBank/DDBJ databases">
        <title>Genome assembly of Pristionchus species.</title>
        <authorList>
            <person name="Yoshida K."/>
            <person name="Sommer R.J."/>
        </authorList>
    </citation>
    <scope>NUCLEOTIDE SEQUENCE [LARGE SCALE GENOMIC DNA]</scope>
    <source>
        <strain evidence="3">RS5460</strain>
    </source>
</reference>
<gene>
    <name evidence="2" type="ORF">PMAYCL1PPCAC_21865</name>
</gene>
<feature type="transmembrane region" description="Helical" evidence="1">
    <location>
        <begin position="27"/>
        <end position="52"/>
    </location>
</feature>
<evidence type="ECO:0000313" key="2">
    <source>
        <dbReference type="EMBL" id="GMR51670.1"/>
    </source>
</evidence>
<comment type="caution">
    <text evidence="2">The sequence shown here is derived from an EMBL/GenBank/DDBJ whole genome shotgun (WGS) entry which is preliminary data.</text>
</comment>
<feature type="non-terminal residue" evidence="2">
    <location>
        <position position="1"/>
    </location>
</feature>
<keyword evidence="3" id="KW-1185">Reference proteome</keyword>
<keyword evidence="1" id="KW-0812">Transmembrane</keyword>
<organism evidence="2 3">
    <name type="scientific">Pristionchus mayeri</name>
    <dbReference type="NCBI Taxonomy" id="1317129"/>
    <lineage>
        <taxon>Eukaryota</taxon>
        <taxon>Metazoa</taxon>
        <taxon>Ecdysozoa</taxon>
        <taxon>Nematoda</taxon>
        <taxon>Chromadorea</taxon>
        <taxon>Rhabditida</taxon>
        <taxon>Rhabditina</taxon>
        <taxon>Diplogasteromorpha</taxon>
        <taxon>Diplogasteroidea</taxon>
        <taxon>Neodiplogasteridae</taxon>
        <taxon>Pristionchus</taxon>
    </lineage>
</organism>
<sequence length="75" mass="8149">PKDKWNYPEMKPASSSDQADITSFQKVVIVVGSVIVGLCVVACIATAICISIGNRRIYQRRSAKPIDNPDTNNNA</sequence>
<evidence type="ECO:0000313" key="3">
    <source>
        <dbReference type="Proteomes" id="UP001328107"/>
    </source>
</evidence>
<keyword evidence="1" id="KW-0472">Membrane</keyword>